<keyword evidence="1" id="KW-0175">Coiled coil</keyword>
<dbReference type="AlphaFoldDB" id="A1ZK25"/>
<feature type="coiled-coil region" evidence="1">
    <location>
        <begin position="7"/>
        <end position="34"/>
    </location>
</feature>
<evidence type="ECO:0000313" key="3">
    <source>
        <dbReference type="Proteomes" id="UP000004095"/>
    </source>
</evidence>
<sequence length="85" mass="10224">MSRFEDNREFIHSRKEFERKLHSLQEQMRQNKFKITVNSSGLITGLEKARLLPSHRIDLFTVNESLRACANMIEQMQYHKDEEKE</sequence>
<organism evidence="2 3">
    <name type="scientific">Microscilla marina ATCC 23134</name>
    <dbReference type="NCBI Taxonomy" id="313606"/>
    <lineage>
        <taxon>Bacteria</taxon>
        <taxon>Pseudomonadati</taxon>
        <taxon>Bacteroidota</taxon>
        <taxon>Cytophagia</taxon>
        <taxon>Cytophagales</taxon>
        <taxon>Microscillaceae</taxon>
        <taxon>Microscilla</taxon>
    </lineage>
</organism>
<dbReference type="RefSeq" id="WP_002696564.1">
    <property type="nucleotide sequence ID" value="NZ_AAWS01000011.1"/>
</dbReference>
<dbReference type="Proteomes" id="UP000004095">
    <property type="component" value="Unassembled WGS sequence"/>
</dbReference>
<accession>A1ZK25</accession>
<name>A1ZK25_MICM2</name>
<dbReference type="EMBL" id="AAWS01000011">
    <property type="protein sequence ID" value="EAY29478.1"/>
    <property type="molecule type" value="Genomic_DNA"/>
</dbReference>
<reference evidence="2 3" key="1">
    <citation type="submission" date="2007-01" db="EMBL/GenBank/DDBJ databases">
        <authorList>
            <person name="Haygood M."/>
            <person name="Podell S."/>
            <person name="Anderson C."/>
            <person name="Hopkinson B."/>
            <person name="Roe K."/>
            <person name="Barbeau K."/>
            <person name="Gaasterland T."/>
            <person name="Ferriera S."/>
            <person name="Johnson J."/>
            <person name="Kravitz S."/>
            <person name="Beeson K."/>
            <person name="Sutton G."/>
            <person name="Rogers Y.-H."/>
            <person name="Friedman R."/>
            <person name="Frazier M."/>
            <person name="Venter J.C."/>
        </authorList>
    </citation>
    <scope>NUCLEOTIDE SEQUENCE [LARGE SCALE GENOMIC DNA]</scope>
    <source>
        <strain evidence="2 3">ATCC 23134</strain>
    </source>
</reference>
<keyword evidence="3" id="KW-1185">Reference proteome</keyword>
<comment type="caution">
    <text evidence="2">The sequence shown here is derived from an EMBL/GenBank/DDBJ whole genome shotgun (WGS) entry which is preliminary data.</text>
</comment>
<evidence type="ECO:0000256" key="1">
    <source>
        <dbReference type="SAM" id="Coils"/>
    </source>
</evidence>
<dbReference type="eggNOG" id="ENOG5033IYI">
    <property type="taxonomic scope" value="Bacteria"/>
</dbReference>
<proteinExistence type="predicted"/>
<protein>
    <submittedName>
        <fullName evidence="2">Uncharacterized protein</fullName>
    </submittedName>
</protein>
<evidence type="ECO:0000313" key="2">
    <source>
        <dbReference type="EMBL" id="EAY29478.1"/>
    </source>
</evidence>
<gene>
    <name evidence="2" type="ORF">M23134_01538</name>
</gene>
<dbReference type="OrthoDB" id="1269301at2"/>